<feature type="region of interest" description="Disordered" evidence="1">
    <location>
        <begin position="1"/>
        <end position="20"/>
    </location>
</feature>
<reference evidence="2 3" key="1">
    <citation type="submission" date="2022-09" db="EMBL/GenBank/DDBJ databases">
        <authorList>
            <person name="Kop L."/>
        </authorList>
    </citation>
    <scope>NUCLEOTIDE SEQUENCE [LARGE SCALE GENOMIC DNA]</scope>
    <source>
        <strain evidence="2 3">347</strain>
    </source>
</reference>
<dbReference type="InterPro" id="IPR026002">
    <property type="entry name" value="ATC_hydrolase-like"/>
</dbReference>
<proteinExistence type="predicted"/>
<evidence type="ECO:0008006" key="4">
    <source>
        <dbReference type="Google" id="ProtNLM"/>
    </source>
</evidence>
<keyword evidence="3" id="KW-1185">Reference proteome</keyword>
<accession>A0ABN8VXJ4</accession>
<protein>
    <recommendedName>
        <fullName evidence="4">L-2-amino-thiazoline-4-carboxylic acid hydrolase</fullName>
    </recommendedName>
</protein>
<dbReference type="RefSeq" id="WP_282010821.1">
    <property type="nucleotide sequence ID" value="NZ_OX336137.1"/>
</dbReference>
<dbReference type="EMBL" id="OX336137">
    <property type="protein sequence ID" value="CAI2717906.1"/>
    <property type="molecule type" value="Genomic_DNA"/>
</dbReference>
<organism evidence="2 3">
    <name type="scientific">Nitrospina watsonii</name>
    <dbReference type="NCBI Taxonomy" id="1323948"/>
    <lineage>
        <taxon>Bacteria</taxon>
        <taxon>Pseudomonadati</taxon>
        <taxon>Nitrospinota/Tectimicrobiota group</taxon>
        <taxon>Nitrospinota</taxon>
        <taxon>Nitrospinia</taxon>
        <taxon>Nitrospinales</taxon>
        <taxon>Nitrospinaceae</taxon>
        <taxon>Nitrospina</taxon>
    </lineage>
</organism>
<evidence type="ECO:0000313" key="2">
    <source>
        <dbReference type="EMBL" id="CAI2717906.1"/>
    </source>
</evidence>
<dbReference type="Proteomes" id="UP001157733">
    <property type="component" value="Chromosome"/>
</dbReference>
<evidence type="ECO:0000313" key="3">
    <source>
        <dbReference type="Proteomes" id="UP001157733"/>
    </source>
</evidence>
<evidence type="ECO:0000256" key="1">
    <source>
        <dbReference type="SAM" id="MobiDB-lite"/>
    </source>
</evidence>
<name>A0ABN8VXJ4_9BACT</name>
<gene>
    <name evidence="2" type="ORF">NSPWAT_1047</name>
</gene>
<dbReference type="Pfam" id="PF14196">
    <property type="entry name" value="ATC_hydrolase"/>
    <property type="match status" value="1"/>
</dbReference>
<sequence>MSEKSEQTETQTPKASDRIEPMLAHLKVDGPQVDFDRIRNHFNQLWEFEDGDTLSEEEQYFTTLGLFIYTCHNALDDYNINLIKSRKIITEALTAWKAPETDAQVAEEKATDNPFKAFVDNNAPRMEDYFSWRHFQMETKKASETEWQFKMKACWFHSFFIRFGRSDYIETACNFDRIPAEARTDYATLKLNNTFSKLGTFCQFRYTPGQDD</sequence>